<feature type="binding site" evidence="16">
    <location>
        <position position="190"/>
    </location>
    <ligand>
        <name>Fe cation</name>
        <dbReference type="ChEBI" id="CHEBI:24875"/>
        <label>1</label>
    </ligand>
</feature>
<feature type="binding site" evidence="16">
    <location>
        <position position="298"/>
    </location>
    <ligand>
        <name>Fe cation</name>
        <dbReference type="ChEBI" id="CHEBI:24875"/>
        <label>2</label>
    </ligand>
</feature>
<dbReference type="PANTHER" id="PTHR31803:SF3">
    <property type="entry name" value="ALTERNATIVE OXIDASE"/>
    <property type="match status" value="1"/>
</dbReference>
<evidence type="ECO:0000256" key="17">
    <source>
        <dbReference type="RuleBase" id="RU003779"/>
    </source>
</evidence>
<keyword evidence="5 17" id="KW-0812">Transmembrane</keyword>
<dbReference type="EMBL" id="JOWA01000086">
    <property type="protein sequence ID" value="KEZ45107.1"/>
    <property type="molecule type" value="Genomic_DNA"/>
</dbReference>
<dbReference type="GO" id="GO:0046872">
    <property type="term" value="F:metal ion binding"/>
    <property type="evidence" value="ECO:0007669"/>
    <property type="project" value="UniProtKB-UniRule"/>
</dbReference>
<dbReference type="GO" id="GO:0098803">
    <property type="term" value="C:respiratory chain complex"/>
    <property type="evidence" value="ECO:0007669"/>
    <property type="project" value="UniProtKB-UniRule"/>
</dbReference>
<comment type="cofactor">
    <cofactor evidence="16 17">
        <name>Fe cation</name>
        <dbReference type="ChEBI" id="CHEBI:24875"/>
    </cofactor>
    <text evidence="16 17">Binds 2 iron ions per subunit.</text>
</comment>
<evidence type="ECO:0000313" key="19">
    <source>
        <dbReference type="EMBL" id="KEZ45107.1"/>
    </source>
</evidence>
<dbReference type="GO" id="GO:0009916">
    <property type="term" value="F:alternative oxidase activity"/>
    <property type="evidence" value="ECO:0007669"/>
    <property type="project" value="UniProtKB-UniRule"/>
</dbReference>
<proteinExistence type="inferred from homology"/>
<keyword evidence="12 16" id="KW-0408">Iron</keyword>
<dbReference type="KEGG" id="sapo:SAPIO_CDS2540"/>
<dbReference type="PIRSF" id="PIRSF005229">
    <property type="entry name" value="AOX"/>
    <property type="match status" value="1"/>
</dbReference>
<feature type="binding site" evidence="16">
    <location>
        <position position="241"/>
    </location>
    <ligand>
        <name>Fe cation</name>
        <dbReference type="ChEBI" id="CHEBI:24875"/>
        <label>2</label>
    </ligand>
</feature>
<dbReference type="Pfam" id="PF01786">
    <property type="entry name" value="AOX"/>
    <property type="match status" value="1"/>
</dbReference>
<gene>
    <name evidence="19" type="ORF">SAPIO_CDS2540</name>
</gene>
<evidence type="ECO:0000256" key="13">
    <source>
        <dbReference type="ARBA" id="ARBA00023128"/>
    </source>
</evidence>
<dbReference type="OMA" id="VHTYTRA"/>
<feature type="binding site" evidence="16">
    <location>
        <position position="193"/>
    </location>
    <ligand>
        <name>Fe cation</name>
        <dbReference type="ChEBI" id="CHEBI:24875"/>
        <label>1</label>
    </ligand>
</feature>
<protein>
    <recommendedName>
        <fullName evidence="17">Alternative oxidase</fullName>
        <ecNumber evidence="17">1.-.-.-</ecNumber>
    </recommendedName>
</protein>
<feature type="binding site" evidence="16">
    <location>
        <position position="190"/>
    </location>
    <ligand>
        <name>Fe cation</name>
        <dbReference type="ChEBI" id="CHEBI:24875"/>
        <label>2</label>
    </ligand>
</feature>
<evidence type="ECO:0000256" key="15">
    <source>
        <dbReference type="ARBA" id="ARBA00025285"/>
    </source>
</evidence>
<feature type="binding site" evidence="16">
    <location>
        <position position="151"/>
    </location>
    <ligand>
        <name>Fe cation</name>
        <dbReference type="ChEBI" id="CHEBI:24875"/>
        <label>1</label>
    </ligand>
</feature>
<evidence type="ECO:0000256" key="1">
    <source>
        <dbReference type="ARBA" id="ARBA00004292"/>
    </source>
</evidence>
<evidence type="ECO:0000256" key="5">
    <source>
        <dbReference type="ARBA" id="ARBA00022692"/>
    </source>
</evidence>
<evidence type="ECO:0000256" key="16">
    <source>
        <dbReference type="PIRSR" id="PIRSR005229-1"/>
    </source>
</evidence>
<comment type="function">
    <text evidence="15">Catalyzes cyanide-resistant oxygen consumption. May increase respiration when the cytochrome respiratory pathway is restricted, or in response to low temperatures.</text>
</comment>
<keyword evidence="14 17" id="KW-0472">Membrane</keyword>
<evidence type="ECO:0000256" key="4">
    <source>
        <dbReference type="ARBA" id="ARBA00022660"/>
    </source>
</evidence>
<keyword evidence="13" id="KW-0496">Mitochondrion</keyword>
<keyword evidence="10 18" id="KW-1133">Transmembrane helix</keyword>
<dbReference type="HOGENOM" id="CLU_041974_3_0_1"/>
<evidence type="ECO:0000256" key="6">
    <source>
        <dbReference type="ARBA" id="ARBA00022723"/>
    </source>
</evidence>
<organism evidence="19 20">
    <name type="scientific">Pseudallescheria apiosperma</name>
    <name type="common">Scedosporium apiospermum</name>
    <dbReference type="NCBI Taxonomy" id="563466"/>
    <lineage>
        <taxon>Eukaryota</taxon>
        <taxon>Fungi</taxon>
        <taxon>Dikarya</taxon>
        <taxon>Ascomycota</taxon>
        <taxon>Pezizomycotina</taxon>
        <taxon>Sordariomycetes</taxon>
        <taxon>Hypocreomycetidae</taxon>
        <taxon>Microascales</taxon>
        <taxon>Microascaceae</taxon>
        <taxon>Scedosporium</taxon>
    </lineage>
</organism>
<keyword evidence="4 17" id="KW-0679">Respiratory chain</keyword>
<evidence type="ECO:0000256" key="7">
    <source>
        <dbReference type="ARBA" id="ARBA00022792"/>
    </source>
</evidence>
<evidence type="ECO:0000256" key="9">
    <source>
        <dbReference type="ARBA" id="ARBA00022982"/>
    </source>
</evidence>
<evidence type="ECO:0000256" key="10">
    <source>
        <dbReference type="ARBA" id="ARBA00022989"/>
    </source>
</evidence>
<feature type="binding site" evidence="16">
    <location>
        <position position="298"/>
    </location>
    <ligand>
        <name>Fe cation</name>
        <dbReference type="ChEBI" id="CHEBI:24875"/>
        <label>1</label>
    </ligand>
</feature>
<feature type="transmembrane region" description="Helical" evidence="18">
    <location>
        <begin position="205"/>
        <end position="228"/>
    </location>
</feature>
<comment type="caution">
    <text evidence="19">The sequence shown here is derived from an EMBL/GenBank/DDBJ whole genome shotgun (WGS) entry which is preliminary data.</text>
</comment>
<dbReference type="AlphaFoldDB" id="A0A084GCP5"/>
<evidence type="ECO:0000256" key="14">
    <source>
        <dbReference type="ARBA" id="ARBA00023136"/>
    </source>
</evidence>
<reference evidence="19 20" key="1">
    <citation type="journal article" date="2014" name="Genome Announc.">
        <title>Draft genome sequence of the pathogenic fungus Scedosporium apiospermum.</title>
        <authorList>
            <person name="Vandeputte P."/>
            <person name="Ghamrawi S."/>
            <person name="Rechenmann M."/>
            <person name="Iltis A."/>
            <person name="Giraud S."/>
            <person name="Fleury M."/>
            <person name="Thornton C."/>
            <person name="Delhaes L."/>
            <person name="Meyer W."/>
            <person name="Papon N."/>
            <person name="Bouchara J.P."/>
        </authorList>
    </citation>
    <scope>NUCLEOTIDE SEQUENCE [LARGE SCALE GENOMIC DNA]</scope>
    <source>
        <strain evidence="19 20">IHEM 14462</strain>
    </source>
</reference>
<dbReference type="InterPro" id="IPR002680">
    <property type="entry name" value="AOX"/>
</dbReference>
<comment type="similarity">
    <text evidence="2 17">Belongs to the alternative oxidase family.</text>
</comment>
<dbReference type="GO" id="GO:0010230">
    <property type="term" value="P:alternative respiration"/>
    <property type="evidence" value="ECO:0007669"/>
    <property type="project" value="TreeGrafter"/>
</dbReference>
<dbReference type="GeneID" id="27721612"/>
<sequence>MIRRRLLLGHPARLGLAWKANSADLVLPARSYFRGTTVSKLPRAFSTTTSSRLRDFFPQTETKLIRKTPSAWPHKGWTDEQMLSVQVGHREPNNVGDWIAWRLIRLARWFMDKATGLSTNQQVDKKNPTTAVLAEKPLTEAQWLVRFVFLESIAGVPGMVAGMLRHLHSLRRMKRDQGWIETLLEESFNERMHLLTFLKMCEPGWFMRLMILGAQGVFFNSMFLSYLVSPRICHRFVGYLEEEAVHTYTRCIREMELGATPKWNDPNFRIPDIAVEYWNIPEGKRTMKNLLLYIRADEAVHRGVNHTLSNLNQKEDPNPFVSIYKDGGKPEAASKTVGFERSEVI</sequence>
<keyword evidence="6 16" id="KW-0479">Metal-binding</keyword>
<dbReference type="InterPro" id="IPR038659">
    <property type="entry name" value="AOX_sf"/>
</dbReference>
<evidence type="ECO:0000256" key="18">
    <source>
        <dbReference type="SAM" id="Phobius"/>
    </source>
</evidence>
<dbReference type="CDD" id="cd01053">
    <property type="entry name" value="AOX"/>
    <property type="match status" value="1"/>
</dbReference>
<dbReference type="RefSeq" id="XP_016644906.1">
    <property type="nucleotide sequence ID" value="XM_016785530.1"/>
</dbReference>
<accession>A0A084GCP5</accession>
<evidence type="ECO:0000256" key="11">
    <source>
        <dbReference type="ARBA" id="ARBA00023002"/>
    </source>
</evidence>
<evidence type="ECO:0000256" key="8">
    <source>
        <dbReference type="ARBA" id="ARBA00022946"/>
    </source>
</evidence>
<dbReference type="Proteomes" id="UP000028545">
    <property type="component" value="Unassembled WGS sequence"/>
</dbReference>
<feature type="binding site" evidence="16">
    <location>
        <position position="301"/>
    </location>
    <ligand>
        <name>Fe cation</name>
        <dbReference type="ChEBI" id="CHEBI:24875"/>
        <label>2</label>
    </ligand>
</feature>
<dbReference type="EC" id="1.-.-.-" evidence="17"/>
<keyword evidence="8" id="KW-0809">Transit peptide</keyword>
<keyword evidence="11 17" id="KW-0560">Oxidoreductase</keyword>
<dbReference type="OrthoDB" id="16906at2759"/>
<dbReference type="Gene3D" id="1.20.1260.140">
    <property type="entry name" value="Alternative oxidase"/>
    <property type="match status" value="1"/>
</dbReference>
<keyword evidence="20" id="KW-1185">Reference proteome</keyword>
<comment type="subcellular location">
    <subcellularLocation>
        <location evidence="1">Mitochondrion inner membrane</location>
        <topology evidence="1">Multi-pass membrane protein</topology>
        <orientation evidence="1">Matrix side</orientation>
    </subcellularLocation>
</comment>
<dbReference type="PANTHER" id="PTHR31803">
    <property type="entry name" value="ALTERNATIVE OXIDASE"/>
    <property type="match status" value="1"/>
</dbReference>
<dbReference type="FunFam" id="1.20.1260.140:FF:000002">
    <property type="entry name" value="Alternative oxidase"/>
    <property type="match status" value="1"/>
</dbReference>
<dbReference type="VEuPathDB" id="FungiDB:SAPIO_CDS2540"/>
<dbReference type="GO" id="GO:0005743">
    <property type="term" value="C:mitochondrial inner membrane"/>
    <property type="evidence" value="ECO:0007669"/>
    <property type="project" value="UniProtKB-SubCell"/>
</dbReference>
<keyword evidence="7" id="KW-0999">Mitochondrion inner membrane</keyword>
<keyword evidence="9 17" id="KW-0249">Electron transport</keyword>
<keyword evidence="3" id="KW-0813">Transport</keyword>
<evidence type="ECO:0000313" key="20">
    <source>
        <dbReference type="Proteomes" id="UP000028545"/>
    </source>
</evidence>
<evidence type="ECO:0000256" key="2">
    <source>
        <dbReference type="ARBA" id="ARBA00008388"/>
    </source>
</evidence>
<evidence type="ECO:0000256" key="3">
    <source>
        <dbReference type="ARBA" id="ARBA00022448"/>
    </source>
</evidence>
<name>A0A084GCP5_PSEDA</name>
<evidence type="ECO:0000256" key="12">
    <source>
        <dbReference type="ARBA" id="ARBA00023004"/>
    </source>
</evidence>